<protein>
    <submittedName>
        <fullName evidence="2">AAA family ATPase</fullName>
    </submittedName>
</protein>
<keyword evidence="3" id="KW-1185">Reference proteome</keyword>
<accession>A0ABY7HEA1</accession>
<dbReference type="Pfam" id="PF13304">
    <property type="entry name" value="AAA_21"/>
    <property type="match status" value="1"/>
</dbReference>
<organism evidence="2 3">
    <name type="scientific">Nannocystis punicea</name>
    <dbReference type="NCBI Taxonomy" id="2995304"/>
    <lineage>
        <taxon>Bacteria</taxon>
        <taxon>Pseudomonadati</taxon>
        <taxon>Myxococcota</taxon>
        <taxon>Polyangia</taxon>
        <taxon>Nannocystales</taxon>
        <taxon>Nannocystaceae</taxon>
        <taxon>Nannocystis</taxon>
    </lineage>
</organism>
<gene>
    <name evidence="2" type="ORF">O0S08_14500</name>
</gene>
<dbReference type="InterPro" id="IPR003959">
    <property type="entry name" value="ATPase_AAA_core"/>
</dbReference>
<name>A0ABY7HEA1_9BACT</name>
<dbReference type="EMBL" id="CP114040">
    <property type="protein sequence ID" value="WAS97354.1"/>
    <property type="molecule type" value="Genomic_DNA"/>
</dbReference>
<reference evidence="2" key="1">
    <citation type="submission" date="2022-11" db="EMBL/GenBank/DDBJ databases">
        <title>Minimal conservation of predation-associated metabolite biosynthetic gene clusters underscores biosynthetic potential of Myxococcota including descriptions for ten novel species: Archangium lansinium sp. nov., Myxococcus landrumus sp. nov., Nannocystis bai.</title>
        <authorList>
            <person name="Ahearne A."/>
            <person name="Stevens C."/>
            <person name="Dowd S."/>
        </authorList>
    </citation>
    <scope>NUCLEOTIDE SEQUENCE</scope>
    <source>
        <strain evidence="2">Fl3</strain>
    </source>
</reference>
<proteinExistence type="predicted"/>
<dbReference type="InterPro" id="IPR014555">
    <property type="entry name" value="RecF-like"/>
</dbReference>
<dbReference type="InterPro" id="IPR027417">
    <property type="entry name" value="P-loop_NTPase"/>
</dbReference>
<dbReference type="Proteomes" id="UP001164459">
    <property type="component" value="Chromosome"/>
</dbReference>
<evidence type="ECO:0000313" key="2">
    <source>
        <dbReference type="EMBL" id="WAS97354.1"/>
    </source>
</evidence>
<dbReference type="PANTHER" id="PTHR43581">
    <property type="entry name" value="ATP/GTP PHOSPHATASE"/>
    <property type="match status" value="1"/>
</dbReference>
<dbReference type="SUPFAM" id="SSF52540">
    <property type="entry name" value="P-loop containing nucleoside triphosphate hydrolases"/>
    <property type="match status" value="1"/>
</dbReference>
<dbReference type="PIRSF" id="PIRSF029347">
    <property type="entry name" value="RecF"/>
    <property type="match status" value="1"/>
</dbReference>
<sequence length="389" mass="43920">MLTEFQVKNYKSLRDLRLEPGRVTVLTGDNGAGKTNILEAFAFAGAALGDKLDHEFLASRGIRTTEPRFMRSAFAVDDDTKIDIRLAQGPERVGFHVETAPTRRGFWKTVLGERGIRSPKETLLLDSFRTAFRSVIQGDDERVSEEELAEFVDARLAQIFLRDNFDPLKSFLIYSPENDALRSFAQEGQILPLGIRGEGLFQLLKQLAADPARLAELRDNLRLVDWFEDLQISTDLAPYERTLRIRDRWLAAPEGSPLETFDQRSANEGFLFLLFYFALVISPDTPRLFAIDNLDASLDPRLCTELMRRLVALAARYGKQILITTHNPAILAGLDLHDPDQRLYTVHRDGKGHTRAERVLAAPLPGEERQSELSEVFRRVLLEGPSQGS</sequence>
<dbReference type="RefSeq" id="WP_269039720.1">
    <property type="nucleotide sequence ID" value="NZ_CP114040.1"/>
</dbReference>
<feature type="domain" description="ATPase AAA-type core" evidence="1">
    <location>
        <begin position="23"/>
        <end position="332"/>
    </location>
</feature>
<evidence type="ECO:0000313" key="3">
    <source>
        <dbReference type="Proteomes" id="UP001164459"/>
    </source>
</evidence>
<evidence type="ECO:0000259" key="1">
    <source>
        <dbReference type="Pfam" id="PF13304"/>
    </source>
</evidence>
<dbReference type="InterPro" id="IPR051396">
    <property type="entry name" value="Bact_Antivir_Def_Nuclease"/>
</dbReference>
<dbReference type="Gene3D" id="3.40.50.300">
    <property type="entry name" value="P-loop containing nucleotide triphosphate hydrolases"/>
    <property type="match status" value="2"/>
</dbReference>
<dbReference type="PANTHER" id="PTHR43581:SF4">
    <property type="entry name" value="ATP_GTP PHOSPHATASE"/>
    <property type="match status" value="1"/>
</dbReference>